<reference evidence="2 3" key="1">
    <citation type="submission" date="2022-12" db="EMBL/GenBank/DDBJ databases">
        <title>Chromosome-level genome of Tegillarca granosa.</title>
        <authorList>
            <person name="Kim J."/>
        </authorList>
    </citation>
    <scope>NUCLEOTIDE SEQUENCE [LARGE SCALE GENOMIC DNA]</scope>
    <source>
        <strain evidence="2">Teg-2019</strain>
        <tissue evidence="2">Adductor muscle</tissue>
    </source>
</reference>
<sequence>MEIGPSHKWFRNFYKRHSKLKEGQAETQDRGRSRMANIRVMDQYFTLLKETLDRLNLKPSQIFNCDETGWSGKEKSRQKVTGIKGQHSYQQACFTPTHITANLCICADGRILPTFLIFESGLPHTAYTDGVPESLMFGYFASGYMDHCLFQSWFEYVFIPYCGSARPVLLIMDNNDSHITLDTINIAFKNQIELLCLPPHTTHILQPQDVHINGPLKARVASVATMLNAFGKTGISPFDADAIDKTQLVESHSATINKFETLVKSSSEDLTPSTSSSTLAYAENNTSTDKSICITCGTFLGGNPLVTEGLIPQQLADIFQPIPCNLLL</sequence>
<feature type="domain" description="DDE-1" evidence="1">
    <location>
        <begin position="99"/>
        <end position="250"/>
    </location>
</feature>
<dbReference type="InterPro" id="IPR036397">
    <property type="entry name" value="RNaseH_sf"/>
</dbReference>
<evidence type="ECO:0000259" key="1">
    <source>
        <dbReference type="Pfam" id="PF03184"/>
    </source>
</evidence>
<dbReference type="PANTHER" id="PTHR19303:SF74">
    <property type="entry name" value="POGO TRANSPOSABLE ELEMENT WITH KRAB DOMAIN"/>
    <property type="match status" value="1"/>
</dbReference>
<gene>
    <name evidence="2" type="ORF">KUTeg_015800</name>
</gene>
<dbReference type="Proteomes" id="UP001217089">
    <property type="component" value="Unassembled WGS sequence"/>
</dbReference>
<evidence type="ECO:0000313" key="3">
    <source>
        <dbReference type="Proteomes" id="UP001217089"/>
    </source>
</evidence>
<dbReference type="Pfam" id="PF03184">
    <property type="entry name" value="DDE_1"/>
    <property type="match status" value="1"/>
</dbReference>
<protein>
    <recommendedName>
        <fullName evidence="1">DDE-1 domain-containing protein</fullName>
    </recommendedName>
</protein>
<dbReference type="EMBL" id="JARBDR010000813">
    <property type="protein sequence ID" value="KAJ8305255.1"/>
    <property type="molecule type" value="Genomic_DNA"/>
</dbReference>
<organism evidence="2 3">
    <name type="scientific">Tegillarca granosa</name>
    <name type="common">Malaysian cockle</name>
    <name type="synonym">Anadara granosa</name>
    <dbReference type="NCBI Taxonomy" id="220873"/>
    <lineage>
        <taxon>Eukaryota</taxon>
        <taxon>Metazoa</taxon>
        <taxon>Spiralia</taxon>
        <taxon>Lophotrochozoa</taxon>
        <taxon>Mollusca</taxon>
        <taxon>Bivalvia</taxon>
        <taxon>Autobranchia</taxon>
        <taxon>Pteriomorphia</taxon>
        <taxon>Arcoida</taxon>
        <taxon>Arcoidea</taxon>
        <taxon>Arcidae</taxon>
        <taxon>Tegillarca</taxon>
    </lineage>
</organism>
<dbReference type="InterPro" id="IPR004875">
    <property type="entry name" value="DDE_SF_endonuclease_dom"/>
</dbReference>
<keyword evidence="3" id="KW-1185">Reference proteome</keyword>
<dbReference type="InterPro" id="IPR050863">
    <property type="entry name" value="CenT-Element_Derived"/>
</dbReference>
<proteinExistence type="predicted"/>
<accession>A0ABQ9EJ86</accession>
<dbReference type="Gene3D" id="3.30.420.10">
    <property type="entry name" value="Ribonuclease H-like superfamily/Ribonuclease H"/>
    <property type="match status" value="1"/>
</dbReference>
<name>A0ABQ9EJ86_TEGGR</name>
<dbReference type="PANTHER" id="PTHR19303">
    <property type="entry name" value="TRANSPOSON"/>
    <property type="match status" value="1"/>
</dbReference>
<evidence type="ECO:0000313" key="2">
    <source>
        <dbReference type="EMBL" id="KAJ8305255.1"/>
    </source>
</evidence>
<comment type="caution">
    <text evidence="2">The sequence shown here is derived from an EMBL/GenBank/DDBJ whole genome shotgun (WGS) entry which is preliminary data.</text>
</comment>